<feature type="transmembrane region" description="Helical" evidence="7">
    <location>
        <begin position="207"/>
        <end position="230"/>
    </location>
</feature>
<evidence type="ECO:0000256" key="6">
    <source>
        <dbReference type="ARBA" id="ARBA00023136"/>
    </source>
</evidence>
<feature type="transmembrane region" description="Helical" evidence="7">
    <location>
        <begin position="273"/>
        <end position="293"/>
    </location>
</feature>
<evidence type="ECO:0000259" key="8">
    <source>
        <dbReference type="PROSITE" id="PS50928"/>
    </source>
</evidence>
<keyword evidence="4 7" id="KW-0812">Transmembrane</keyword>
<feature type="transmembrane region" description="Helical" evidence="7">
    <location>
        <begin position="90"/>
        <end position="109"/>
    </location>
</feature>
<gene>
    <name evidence="9" type="ORF">SAMN02745207_01543</name>
</gene>
<dbReference type="AlphaFoldDB" id="A0A1M5U2Q5"/>
<evidence type="ECO:0000256" key="7">
    <source>
        <dbReference type="RuleBase" id="RU363032"/>
    </source>
</evidence>
<reference evidence="9 10" key="1">
    <citation type="submission" date="2016-11" db="EMBL/GenBank/DDBJ databases">
        <authorList>
            <person name="Jaros S."/>
            <person name="Januszkiewicz K."/>
            <person name="Wedrychowicz H."/>
        </authorList>
    </citation>
    <scope>NUCLEOTIDE SEQUENCE [LARGE SCALE GENOMIC DNA]</scope>
    <source>
        <strain evidence="9 10">DSM 8605</strain>
    </source>
</reference>
<proteinExistence type="inferred from homology"/>
<dbReference type="InterPro" id="IPR035906">
    <property type="entry name" value="MetI-like_sf"/>
</dbReference>
<keyword evidence="3" id="KW-1003">Cell membrane</keyword>
<dbReference type="SUPFAM" id="SSF161098">
    <property type="entry name" value="MetI-like"/>
    <property type="match status" value="1"/>
</dbReference>
<organism evidence="9 10">
    <name type="scientific">Clostridium grantii DSM 8605</name>
    <dbReference type="NCBI Taxonomy" id="1121316"/>
    <lineage>
        <taxon>Bacteria</taxon>
        <taxon>Bacillati</taxon>
        <taxon>Bacillota</taxon>
        <taxon>Clostridia</taxon>
        <taxon>Eubacteriales</taxon>
        <taxon>Clostridiaceae</taxon>
        <taxon>Clostridium</taxon>
    </lineage>
</organism>
<dbReference type="RefSeq" id="WP_242950649.1">
    <property type="nucleotide sequence ID" value="NZ_FQXM01000007.1"/>
</dbReference>
<dbReference type="PROSITE" id="PS50928">
    <property type="entry name" value="ABC_TM1"/>
    <property type="match status" value="1"/>
</dbReference>
<keyword evidence="5 7" id="KW-1133">Transmembrane helix</keyword>
<dbReference type="Pfam" id="PF00528">
    <property type="entry name" value="BPD_transp_1"/>
    <property type="match status" value="1"/>
</dbReference>
<keyword evidence="9" id="KW-0762">Sugar transport</keyword>
<dbReference type="InterPro" id="IPR000515">
    <property type="entry name" value="MetI-like"/>
</dbReference>
<dbReference type="Proteomes" id="UP000184447">
    <property type="component" value="Unassembled WGS sequence"/>
</dbReference>
<protein>
    <submittedName>
        <fullName evidence="9">Multiple sugar transport system permease protein</fullName>
    </submittedName>
</protein>
<dbReference type="PANTHER" id="PTHR43744">
    <property type="entry name" value="ABC TRANSPORTER PERMEASE PROTEIN MG189-RELATED-RELATED"/>
    <property type="match status" value="1"/>
</dbReference>
<dbReference type="STRING" id="1121316.SAMN02745207_01543"/>
<feature type="transmembrane region" description="Helical" evidence="7">
    <location>
        <begin position="149"/>
        <end position="168"/>
    </location>
</feature>
<comment type="subcellular location">
    <subcellularLocation>
        <location evidence="1 7">Cell membrane</location>
        <topology evidence="1 7">Multi-pass membrane protein</topology>
    </subcellularLocation>
</comment>
<feature type="transmembrane region" description="Helical" evidence="7">
    <location>
        <begin position="21"/>
        <end position="43"/>
    </location>
</feature>
<dbReference type="GO" id="GO:0055085">
    <property type="term" value="P:transmembrane transport"/>
    <property type="evidence" value="ECO:0007669"/>
    <property type="project" value="InterPro"/>
</dbReference>
<keyword evidence="6 7" id="KW-0472">Membrane</keyword>
<accession>A0A1M5U2Q5</accession>
<evidence type="ECO:0000256" key="2">
    <source>
        <dbReference type="ARBA" id="ARBA00022448"/>
    </source>
</evidence>
<evidence type="ECO:0000256" key="5">
    <source>
        <dbReference type="ARBA" id="ARBA00022989"/>
    </source>
</evidence>
<keyword evidence="10" id="KW-1185">Reference proteome</keyword>
<evidence type="ECO:0000256" key="3">
    <source>
        <dbReference type="ARBA" id="ARBA00022475"/>
    </source>
</evidence>
<dbReference type="PANTHER" id="PTHR43744:SF9">
    <property type="entry name" value="POLYGALACTURONAN_RHAMNOGALACTURONAN TRANSPORT SYSTEM PERMEASE PROTEIN YTCP"/>
    <property type="match status" value="1"/>
</dbReference>
<dbReference type="GO" id="GO:0005886">
    <property type="term" value="C:plasma membrane"/>
    <property type="evidence" value="ECO:0007669"/>
    <property type="project" value="UniProtKB-SubCell"/>
</dbReference>
<evidence type="ECO:0000313" key="10">
    <source>
        <dbReference type="Proteomes" id="UP000184447"/>
    </source>
</evidence>
<evidence type="ECO:0000256" key="4">
    <source>
        <dbReference type="ARBA" id="ARBA00022692"/>
    </source>
</evidence>
<name>A0A1M5U2Q5_9CLOT</name>
<evidence type="ECO:0000313" key="9">
    <source>
        <dbReference type="EMBL" id="SHH57249.1"/>
    </source>
</evidence>
<dbReference type="Gene3D" id="1.10.3720.10">
    <property type="entry name" value="MetI-like"/>
    <property type="match status" value="1"/>
</dbReference>
<dbReference type="EMBL" id="FQXM01000007">
    <property type="protein sequence ID" value="SHH57249.1"/>
    <property type="molecule type" value="Genomic_DNA"/>
</dbReference>
<feature type="transmembrane region" description="Helical" evidence="7">
    <location>
        <begin position="121"/>
        <end position="143"/>
    </location>
</feature>
<evidence type="ECO:0000256" key="1">
    <source>
        <dbReference type="ARBA" id="ARBA00004651"/>
    </source>
</evidence>
<dbReference type="CDD" id="cd06261">
    <property type="entry name" value="TM_PBP2"/>
    <property type="match status" value="1"/>
</dbReference>
<comment type="similarity">
    <text evidence="7">Belongs to the binding-protein-dependent transport system permease family.</text>
</comment>
<sequence>MVKKGKSKMKNIKVKQSREDLGFTIFNYVLLTIFLLIIFYPLYYIFICSFSSGIAIVKNQVKLWPVGFNLDGYKAIFKYNMLVTGFGNSIFYAVVGTFTNVVITILAAYPLSRKRVPGKNFIMFLFVFTMLFNGGLIPTYLLVKDLGLLYTRWAMIIPGAMSVWNMIITRTYFQTTIPDELLEASQLDGCSDIKFLMKIVLPLSKPIIAVITLFYAVGHWNAFFNALIYLNDTKMFPLQLVLRDILISNTTNSQMLTNLSMDDIVYKENLAQMLKYSVIVVSSVPMLILYPFIQKYFVQGLMVGAIKG</sequence>
<feature type="domain" description="ABC transmembrane type-1" evidence="8">
    <location>
        <begin position="86"/>
        <end position="291"/>
    </location>
</feature>
<keyword evidence="2 7" id="KW-0813">Transport</keyword>